<evidence type="ECO:0008006" key="12">
    <source>
        <dbReference type="Google" id="ProtNLM"/>
    </source>
</evidence>
<dbReference type="STRING" id="32264.T1JS80"/>
<keyword evidence="5 8" id="KW-0472">Membrane</keyword>
<sequence length="466" mass="50896">MKISTFIIVSLSLFIGCTITVAHCGSSWHIAEASISSPYRAFSKQKIFADVGVYIGLQSVNITLKAKATHHKRAEEIDYNERFYWIEATGMKQEYQNALAKGLPFPILTILEYLSKADEGFCWGKKYRLAGHYGSTLLTMSFCLWIFMIVLLCAVPRYGIYALQSTGALMLLTNALYSVLLPANPLRIPFEGGVLSFSYGWSYWLVLGAGSSALAVGTILAIIDILFPNKFSTILEVDYDTPYRYFVGNDAHLFGGLANNCINNGNCHQSNHHQVASITNSASTESTCYGNAMRNGLQKSPSSKFAVSKQKSDASVCTNESFPVTKSNIGHTNGNSLVTTRAIIEKQGQDNEAFDDEDRHNIIGKKRDKKLSLKSQPSSSSATPSTSSASLTASISASSSSTGINSDPNEISTELVHGKRAVSLSNFGLFTARQQQSQQQRTSNQHPFTRNDAMLIKSSPIPGTHL</sequence>
<proteinExistence type="inferred from homology"/>
<evidence type="ECO:0000256" key="9">
    <source>
        <dbReference type="SAM" id="SignalP"/>
    </source>
</evidence>
<dbReference type="InterPro" id="IPR018469">
    <property type="entry name" value="Dual_oxidase_maturation_fac"/>
</dbReference>
<evidence type="ECO:0000256" key="5">
    <source>
        <dbReference type="ARBA" id="ARBA00023136"/>
    </source>
</evidence>
<dbReference type="PANTHER" id="PTHR31158">
    <property type="entry name" value="DUAL OXIDASE 2"/>
    <property type="match status" value="1"/>
</dbReference>
<keyword evidence="6" id="KW-0325">Glycoprotein</keyword>
<feature type="transmembrane region" description="Helical" evidence="8">
    <location>
        <begin position="201"/>
        <end position="227"/>
    </location>
</feature>
<keyword evidence="4 8" id="KW-1133">Transmembrane helix</keyword>
<reference evidence="10" key="2">
    <citation type="submission" date="2015-06" db="UniProtKB">
        <authorList>
            <consortium name="EnsemblMetazoa"/>
        </authorList>
    </citation>
    <scope>IDENTIFICATION</scope>
</reference>
<reference evidence="11" key="1">
    <citation type="submission" date="2011-08" db="EMBL/GenBank/DDBJ databases">
        <authorList>
            <person name="Rombauts S."/>
        </authorList>
    </citation>
    <scope>NUCLEOTIDE SEQUENCE</scope>
    <source>
        <strain evidence="11">London</strain>
    </source>
</reference>
<feature type="signal peptide" evidence="9">
    <location>
        <begin position="1"/>
        <end position="22"/>
    </location>
</feature>
<dbReference type="HOGENOM" id="CLU_587053_0_0_1"/>
<dbReference type="PANTHER" id="PTHR31158:SF10">
    <property type="entry name" value="LD27791P"/>
    <property type="match status" value="1"/>
</dbReference>
<name>T1JS80_TETUR</name>
<protein>
    <recommendedName>
        <fullName evidence="12">Dual oxidase maturation factor 1</fullName>
    </recommendedName>
</protein>
<dbReference type="EMBL" id="CAEY01000458">
    <property type="status" value="NOT_ANNOTATED_CDS"/>
    <property type="molecule type" value="Genomic_DNA"/>
</dbReference>
<dbReference type="AlphaFoldDB" id="T1JS80"/>
<dbReference type="eggNOG" id="KOG3921">
    <property type="taxonomic scope" value="Eukaryota"/>
</dbReference>
<feature type="region of interest" description="Disordered" evidence="7">
    <location>
        <begin position="366"/>
        <end position="390"/>
    </location>
</feature>
<feature type="compositionally biased region" description="Low complexity" evidence="7">
    <location>
        <begin position="433"/>
        <end position="445"/>
    </location>
</feature>
<feature type="region of interest" description="Disordered" evidence="7">
    <location>
        <begin position="432"/>
        <end position="466"/>
    </location>
</feature>
<dbReference type="Pfam" id="PF10204">
    <property type="entry name" value="DuoxA"/>
    <property type="match status" value="1"/>
</dbReference>
<dbReference type="PROSITE" id="PS51257">
    <property type="entry name" value="PROKAR_LIPOPROTEIN"/>
    <property type="match status" value="1"/>
</dbReference>
<organism evidence="10 11">
    <name type="scientific">Tetranychus urticae</name>
    <name type="common">Two-spotted spider mite</name>
    <dbReference type="NCBI Taxonomy" id="32264"/>
    <lineage>
        <taxon>Eukaryota</taxon>
        <taxon>Metazoa</taxon>
        <taxon>Ecdysozoa</taxon>
        <taxon>Arthropoda</taxon>
        <taxon>Chelicerata</taxon>
        <taxon>Arachnida</taxon>
        <taxon>Acari</taxon>
        <taxon>Acariformes</taxon>
        <taxon>Trombidiformes</taxon>
        <taxon>Prostigmata</taxon>
        <taxon>Eleutherengona</taxon>
        <taxon>Raphignathae</taxon>
        <taxon>Tetranychoidea</taxon>
        <taxon>Tetranychidae</taxon>
        <taxon>Tetranychus</taxon>
    </lineage>
</organism>
<keyword evidence="9" id="KW-0732">Signal</keyword>
<evidence type="ECO:0000256" key="2">
    <source>
        <dbReference type="ARBA" id="ARBA00009816"/>
    </source>
</evidence>
<evidence type="ECO:0000256" key="1">
    <source>
        <dbReference type="ARBA" id="ARBA00004141"/>
    </source>
</evidence>
<evidence type="ECO:0000313" key="11">
    <source>
        <dbReference type="Proteomes" id="UP000015104"/>
    </source>
</evidence>
<feature type="transmembrane region" description="Helical" evidence="8">
    <location>
        <begin position="133"/>
        <end position="154"/>
    </location>
</feature>
<dbReference type="GO" id="GO:0005789">
    <property type="term" value="C:endoplasmic reticulum membrane"/>
    <property type="evidence" value="ECO:0007669"/>
    <property type="project" value="InterPro"/>
</dbReference>
<evidence type="ECO:0000256" key="7">
    <source>
        <dbReference type="SAM" id="MobiDB-lite"/>
    </source>
</evidence>
<keyword evidence="3 8" id="KW-0812">Transmembrane</keyword>
<comment type="similarity">
    <text evidence="2">Belongs to the DUOXA family.</text>
</comment>
<dbReference type="GO" id="GO:0015031">
    <property type="term" value="P:protein transport"/>
    <property type="evidence" value="ECO:0007669"/>
    <property type="project" value="InterPro"/>
</dbReference>
<feature type="compositionally biased region" description="Low complexity" evidence="7">
    <location>
        <begin position="373"/>
        <end position="390"/>
    </location>
</feature>
<evidence type="ECO:0000256" key="4">
    <source>
        <dbReference type="ARBA" id="ARBA00022989"/>
    </source>
</evidence>
<evidence type="ECO:0000313" key="10">
    <source>
        <dbReference type="EnsemblMetazoa" id="tetur01g09580.1"/>
    </source>
</evidence>
<dbReference type="EnsemblMetazoa" id="tetur01g09580.1">
    <property type="protein sequence ID" value="tetur01g09580.1"/>
    <property type="gene ID" value="tetur01g09580"/>
</dbReference>
<accession>T1JS80</accession>
<keyword evidence="11" id="KW-1185">Reference proteome</keyword>
<evidence type="ECO:0000256" key="8">
    <source>
        <dbReference type="SAM" id="Phobius"/>
    </source>
</evidence>
<evidence type="ECO:0000256" key="6">
    <source>
        <dbReference type="ARBA" id="ARBA00023180"/>
    </source>
</evidence>
<dbReference type="Proteomes" id="UP000015104">
    <property type="component" value="Unassembled WGS sequence"/>
</dbReference>
<comment type="subcellular location">
    <subcellularLocation>
        <location evidence="1">Membrane</location>
        <topology evidence="1">Multi-pass membrane protein</topology>
    </subcellularLocation>
</comment>
<evidence type="ECO:0000256" key="3">
    <source>
        <dbReference type="ARBA" id="ARBA00022692"/>
    </source>
</evidence>
<feature type="chain" id="PRO_5004590755" description="Dual oxidase maturation factor 1" evidence="9">
    <location>
        <begin position="23"/>
        <end position="466"/>
    </location>
</feature>
<feature type="transmembrane region" description="Helical" evidence="8">
    <location>
        <begin position="161"/>
        <end position="181"/>
    </location>
</feature>